<feature type="domain" description="Methyltransferase type 11" evidence="1">
    <location>
        <begin position="87"/>
        <end position="139"/>
    </location>
</feature>
<dbReference type="EMBL" id="CP081297">
    <property type="protein sequence ID" value="QZD87755.1"/>
    <property type="molecule type" value="Genomic_DNA"/>
</dbReference>
<proteinExistence type="predicted"/>
<dbReference type="Proteomes" id="UP000824280">
    <property type="component" value="Chromosome"/>
</dbReference>
<dbReference type="GO" id="GO:0008168">
    <property type="term" value="F:methyltransferase activity"/>
    <property type="evidence" value="ECO:0007669"/>
    <property type="project" value="UniProtKB-KW"/>
</dbReference>
<dbReference type="Pfam" id="PF08241">
    <property type="entry name" value="Methyltransf_11"/>
    <property type="match status" value="1"/>
</dbReference>
<reference evidence="2 3" key="1">
    <citation type="submission" date="2021-08" db="EMBL/GenBank/DDBJ databases">
        <title>Comparative Genomics Analysis of the Genus Qipengyuania Reveals Extensive Genetic Diversity and Metabolic Versatility, Including the Description of Fifteen Novel Species.</title>
        <authorList>
            <person name="Liu Y."/>
        </authorList>
    </citation>
    <scope>NUCLEOTIDE SEQUENCE [LARGE SCALE GENOMIC DNA]</scope>
    <source>
        <strain evidence="2 3">1XM2-8</strain>
    </source>
</reference>
<keyword evidence="2" id="KW-0489">Methyltransferase</keyword>
<dbReference type="PANTHER" id="PTHR43591">
    <property type="entry name" value="METHYLTRANSFERASE"/>
    <property type="match status" value="1"/>
</dbReference>
<dbReference type="SUPFAM" id="SSF53335">
    <property type="entry name" value="S-adenosyl-L-methionine-dependent methyltransferases"/>
    <property type="match status" value="1"/>
</dbReference>
<keyword evidence="3" id="KW-1185">Reference proteome</keyword>
<organism evidence="2 3">
    <name type="scientific">Qipengyuania psychrotolerans</name>
    <dbReference type="NCBI Taxonomy" id="2867238"/>
    <lineage>
        <taxon>Bacteria</taxon>
        <taxon>Pseudomonadati</taxon>
        <taxon>Pseudomonadota</taxon>
        <taxon>Alphaproteobacteria</taxon>
        <taxon>Sphingomonadales</taxon>
        <taxon>Erythrobacteraceae</taxon>
        <taxon>Qipengyuania</taxon>
    </lineage>
</organism>
<protein>
    <submittedName>
        <fullName evidence="2">Methyltransferase domain-containing protein</fullName>
    </submittedName>
</protein>
<dbReference type="InterPro" id="IPR029063">
    <property type="entry name" value="SAM-dependent_MTases_sf"/>
</dbReference>
<sequence>MAIRPNEQYNVASADSLAVKLAGYQRRNMFERFLDELAPGEADTILDIGVTSEQSYPSSNYFEKWYPHKACITAAGLDDASFLETEFPGLKFVNANALDLPFDDKSFDYVHSSAVIEHVGDASSQARMVSECARVARKGFFVTTPNRWFPVEFHTVVPLVHWLPPRTFRAVMRATGREFFAQESNLNLMSRSSLMAAARHANVTRQFDVAVKSVSLLGWPSNLLLVGKGKS</sequence>
<dbReference type="GO" id="GO:0032259">
    <property type="term" value="P:methylation"/>
    <property type="evidence" value="ECO:0007669"/>
    <property type="project" value="UniProtKB-KW"/>
</dbReference>
<gene>
    <name evidence="2" type="ORF">K3166_03380</name>
</gene>
<name>A0ABX8ZFI4_9SPHN</name>
<keyword evidence="2" id="KW-0808">Transferase</keyword>
<dbReference type="InterPro" id="IPR013216">
    <property type="entry name" value="Methyltransf_11"/>
</dbReference>
<dbReference type="RefSeq" id="WP_221423291.1">
    <property type="nucleotide sequence ID" value="NZ_CP081297.1"/>
</dbReference>
<dbReference type="PANTHER" id="PTHR43591:SF24">
    <property type="entry name" value="2-METHOXY-6-POLYPRENYL-1,4-BENZOQUINOL METHYLASE, MITOCHONDRIAL"/>
    <property type="match status" value="1"/>
</dbReference>
<accession>A0ABX8ZFI4</accession>
<dbReference type="Gene3D" id="3.40.50.150">
    <property type="entry name" value="Vaccinia Virus protein VP39"/>
    <property type="match status" value="1"/>
</dbReference>
<evidence type="ECO:0000259" key="1">
    <source>
        <dbReference type="Pfam" id="PF08241"/>
    </source>
</evidence>
<evidence type="ECO:0000313" key="2">
    <source>
        <dbReference type="EMBL" id="QZD87755.1"/>
    </source>
</evidence>
<evidence type="ECO:0000313" key="3">
    <source>
        <dbReference type="Proteomes" id="UP000824280"/>
    </source>
</evidence>